<dbReference type="EMBL" id="CAJNDS010000551">
    <property type="protein sequence ID" value="CAE7217388.1"/>
    <property type="molecule type" value="Genomic_DNA"/>
</dbReference>
<sequence>MDDVAAQRWLAARSVVIVPGAMKAGTCSLRSQLQWLGHGQDFFLPNQELHYFDEDEEFEKGAAYYSSWFCDAAWADWGPKTIGDVTPSYMYLPKAMPRIAELLPHARIVVLLRQELRSKEPSRWDAFRRGFYAKQLHRIRQFFPEEQLLVVVSERFRDNPRRELQRVCKFLGLSEVEDLPEEAFEEQHVRDSYLESPSTELREELRRYYDQDVRELRALLQDDLVEWNDDFQPPNKRPPEPELEGEDCGKMMRCWHKQLTLEIEADENHDRVRDEFKALARRRKPQAVAAATETVGGSSSSTGRRRGAFSSFAGALEEPKSAETFVDAEEEQDSDDFRTAEARANRGDIRDLLRRGQFACARKDAQLAVMTGKLDRPGRIAVEGRNEELPPRRTRPQCVKEEFERQRARWHLPPRGKHVGYMPQAHVLGTGQGNLGAVEDGPAA</sequence>
<dbReference type="PANTHER" id="PTHR10605">
    <property type="entry name" value="HEPARAN SULFATE SULFOTRANSFERASE"/>
    <property type="match status" value="1"/>
</dbReference>
<feature type="domain" description="Sulfotransferase" evidence="6">
    <location>
        <begin position="129"/>
        <end position="179"/>
    </location>
</feature>
<evidence type="ECO:0000256" key="2">
    <source>
        <dbReference type="ARBA" id="ARBA00023180"/>
    </source>
</evidence>
<evidence type="ECO:0000256" key="1">
    <source>
        <dbReference type="ARBA" id="ARBA00022679"/>
    </source>
</evidence>
<feature type="binding site" evidence="4">
    <location>
        <position position="113"/>
    </location>
    <ligand>
        <name>3'-phosphoadenylyl sulfate</name>
        <dbReference type="ChEBI" id="CHEBI:58339"/>
    </ligand>
</feature>
<protein>
    <submittedName>
        <fullName evidence="7">HS3ST3A1 protein</fullName>
    </submittedName>
</protein>
<evidence type="ECO:0000313" key="8">
    <source>
        <dbReference type="Proteomes" id="UP000604046"/>
    </source>
</evidence>
<name>A0A812JWP8_9DINO</name>
<dbReference type="InterPro" id="IPR037359">
    <property type="entry name" value="NST/OST"/>
</dbReference>
<keyword evidence="1" id="KW-0808">Transferase</keyword>
<evidence type="ECO:0000256" key="3">
    <source>
        <dbReference type="PIRSR" id="PIRSR637359-1"/>
    </source>
</evidence>
<feature type="region of interest" description="Disordered" evidence="5">
    <location>
        <begin position="228"/>
        <end position="248"/>
    </location>
</feature>
<dbReference type="InterPro" id="IPR000863">
    <property type="entry name" value="Sulfotransferase_dom"/>
</dbReference>
<dbReference type="Pfam" id="PF00685">
    <property type="entry name" value="Sulfotransfer_1"/>
    <property type="match status" value="1"/>
</dbReference>
<evidence type="ECO:0000259" key="6">
    <source>
        <dbReference type="Pfam" id="PF00685"/>
    </source>
</evidence>
<dbReference type="OrthoDB" id="411451at2759"/>
<dbReference type="Gene3D" id="3.40.50.300">
    <property type="entry name" value="P-loop containing nucleotide triphosphate hydrolases"/>
    <property type="match status" value="2"/>
</dbReference>
<organism evidence="7 8">
    <name type="scientific">Symbiodinium natans</name>
    <dbReference type="NCBI Taxonomy" id="878477"/>
    <lineage>
        <taxon>Eukaryota</taxon>
        <taxon>Sar</taxon>
        <taxon>Alveolata</taxon>
        <taxon>Dinophyceae</taxon>
        <taxon>Suessiales</taxon>
        <taxon>Symbiodiniaceae</taxon>
        <taxon>Symbiodinium</taxon>
    </lineage>
</organism>
<dbReference type="InterPro" id="IPR027417">
    <property type="entry name" value="P-loop_NTPase"/>
</dbReference>
<evidence type="ECO:0000256" key="5">
    <source>
        <dbReference type="SAM" id="MobiDB-lite"/>
    </source>
</evidence>
<keyword evidence="8" id="KW-1185">Reference proteome</keyword>
<evidence type="ECO:0000256" key="4">
    <source>
        <dbReference type="PIRSR" id="PIRSR637359-2"/>
    </source>
</evidence>
<dbReference type="Proteomes" id="UP000604046">
    <property type="component" value="Unassembled WGS sequence"/>
</dbReference>
<dbReference type="SUPFAM" id="SSF52540">
    <property type="entry name" value="P-loop containing nucleoside triphosphate hydrolases"/>
    <property type="match status" value="1"/>
</dbReference>
<dbReference type="PANTHER" id="PTHR10605:SF56">
    <property type="entry name" value="BIFUNCTIONAL HEPARAN SULFATE N-DEACETYLASE_N-SULFOTRANSFERASE"/>
    <property type="match status" value="1"/>
</dbReference>
<gene>
    <name evidence="7" type="primary">HS3ST3A1</name>
    <name evidence="7" type="ORF">SNAT2548_LOCUS7723</name>
</gene>
<reference evidence="7" key="1">
    <citation type="submission" date="2021-02" db="EMBL/GenBank/DDBJ databases">
        <authorList>
            <person name="Dougan E. K."/>
            <person name="Rhodes N."/>
            <person name="Thang M."/>
            <person name="Chan C."/>
        </authorList>
    </citation>
    <scope>NUCLEOTIDE SEQUENCE</scope>
</reference>
<dbReference type="AlphaFoldDB" id="A0A812JWP8"/>
<evidence type="ECO:0000313" key="7">
    <source>
        <dbReference type="EMBL" id="CAE7217388.1"/>
    </source>
</evidence>
<dbReference type="GO" id="GO:0008146">
    <property type="term" value="F:sulfotransferase activity"/>
    <property type="evidence" value="ECO:0007669"/>
    <property type="project" value="InterPro"/>
</dbReference>
<feature type="active site" description="For sulfotransferase activity" evidence="3">
    <location>
        <position position="23"/>
    </location>
</feature>
<comment type="caution">
    <text evidence="7">The sequence shown here is derived from an EMBL/GenBank/DDBJ whole genome shotgun (WGS) entry which is preliminary data.</text>
</comment>
<accession>A0A812JWP8</accession>
<feature type="compositionally biased region" description="Low complexity" evidence="5">
    <location>
        <begin position="289"/>
        <end position="302"/>
    </location>
</feature>
<feature type="region of interest" description="Disordered" evidence="5">
    <location>
        <begin position="287"/>
        <end position="306"/>
    </location>
</feature>
<proteinExistence type="predicted"/>
<keyword evidence="2" id="KW-0325">Glycoprotein</keyword>